<proteinExistence type="predicted"/>
<keyword evidence="2" id="KW-0645">Protease</keyword>
<dbReference type="RefSeq" id="WP_309770758.1">
    <property type="nucleotide sequence ID" value="NZ_JAVIZC010000002.1"/>
</dbReference>
<dbReference type="PANTHER" id="PTHR46112">
    <property type="entry name" value="AMINOPEPTIDASE"/>
    <property type="match status" value="1"/>
</dbReference>
<gene>
    <name evidence="2" type="ORF">QE369_002049</name>
</gene>
<evidence type="ECO:0000313" key="2">
    <source>
        <dbReference type="EMBL" id="MDR6101852.1"/>
    </source>
</evidence>
<name>A0AAJ2BBY4_9HYPH</name>
<dbReference type="GO" id="GO:0004177">
    <property type="term" value="F:aminopeptidase activity"/>
    <property type="evidence" value="ECO:0007669"/>
    <property type="project" value="UniProtKB-KW"/>
</dbReference>
<dbReference type="InterPro" id="IPR000587">
    <property type="entry name" value="Creatinase_N"/>
</dbReference>
<dbReference type="InterPro" id="IPR029149">
    <property type="entry name" value="Creatin/AminoP/Spt16_N"/>
</dbReference>
<protein>
    <submittedName>
        <fullName evidence="2">Xaa-Pro aminopeptidase</fullName>
    </submittedName>
</protein>
<dbReference type="AlphaFoldDB" id="A0AAJ2BBY4"/>
<reference evidence="2" key="1">
    <citation type="submission" date="2023-08" db="EMBL/GenBank/DDBJ databases">
        <title>Functional and genomic diversity of the sorghum phyllosphere microbiome.</title>
        <authorList>
            <person name="Shade A."/>
        </authorList>
    </citation>
    <scope>NUCLEOTIDE SEQUENCE</scope>
    <source>
        <strain evidence="2">SORGH_AS_0974</strain>
    </source>
</reference>
<dbReference type="SUPFAM" id="SSF53092">
    <property type="entry name" value="Creatinase/prolidase N-terminal domain"/>
    <property type="match status" value="1"/>
</dbReference>
<comment type="caution">
    <text evidence="2">The sequence shown here is derived from an EMBL/GenBank/DDBJ whole genome shotgun (WGS) entry which is preliminary data.</text>
</comment>
<accession>A0AAJ2BBY4</accession>
<feature type="domain" description="Creatinase N-terminal" evidence="1">
    <location>
        <begin position="4"/>
        <end position="146"/>
    </location>
</feature>
<dbReference type="InterPro" id="IPR050659">
    <property type="entry name" value="Peptidase_M24B"/>
</dbReference>
<organism evidence="2 3">
    <name type="scientific">Agrobacterium larrymoorei</name>
    <dbReference type="NCBI Taxonomy" id="160699"/>
    <lineage>
        <taxon>Bacteria</taxon>
        <taxon>Pseudomonadati</taxon>
        <taxon>Pseudomonadota</taxon>
        <taxon>Alphaproteobacteria</taxon>
        <taxon>Hyphomicrobiales</taxon>
        <taxon>Rhizobiaceae</taxon>
        <taxon>Rhizobium/Agrobacterium group</taxon>
        <taxon>Agrobacterium</taxon>
    </lineage>
</organism>
<dbReference type="Proteomes" id="UP001255601">
    <property type="component" value="Unassembled WGS sequence"/>
</dbReference>
<sequence>MSSRVTRLKASMAREGISVMVLCKPEHICYLTGFNATIWSHPAFAILTENGAKPILLANALRKHKAENTPGVRINHFYGHWFGAEPTAPTWPEALQILVGHGSHTGKRIGIERRFISLDFYDALTSALPDSIFVGVDDLVQKCRIVKDEDEIANARIAAQIAGAGLAAAKGTRSCRR</sequence>
<dbReference type="EMBL" id="JAVIZC010000002">
    <property type="protein sequence ID" value="MDR6101852.1"/>
    <property type="molecule type" value="Genomic_DNA"/>
</dbReference>
<dbReference type="PANTHER" id="PTHR46112:SF3">
    <property type="entry name" value="AMINOPEPTIDASE YPDF"/>
    <property type="match status" value="1"/>
</dbReference>
<keyword evidence="2" id="KW-0378">Hydrolase</keyword>
<dbReference type="Pfam" id="PF01321">
    <property type="entry name" value="Creatinase_N"/>
    <property type="match status" value="1"/>
</dbReference>
<evidence type="ECO:0000313" key="3">
    <source>
        <dbReference type="Proteomes" id="UP001255601"/>
    </source>
</evidence>
<keyword evidence="2" id="KW-0031">Aminopeptidase</keyword>
<dbReference type="Gene3D" id="3.40.350.10">
    <property type="entry name" value="Creatinase/prolidase N-terminal domain"/>
    <property type="match status" value="1"/>
</dbReference>
<evidence type="ECO:0000259" key="1">
    <source>
        <dbReference type="Pfam" id="PF01321"/>
    </source>
</evidence>